<dbReference type="RefSeq" id="WP_093941709.1">
    <property type="nucleotide sequence ID" value="NZ_CP022521.1"/>
</dbReference>
<dbReference type="PANTHER" id="PTHR43401:SF2">
    <property type="entry name" value="L-THREONINE 3-DEHYDROGENASE"/>
    <property type="match status" value="1"/>
</dbReference>
<dbReference type="Gene3D" id="3.40.50.720">
    <property type="entry name" value="NAD(P)-binding Rossmann-like Domain"/>
    <property type="match status" value="1"/>
</dbReference>
<dbReference type="GO" id="GO:0003939">
    <property type="term" value="F:L-iditol 2-dehydrogenase (NAD+) activity"/>
    <property type="evidence" value="ECO:0007669"/>
    <property type="project" value="UniProtKB-EC"/>
</dbReference>
<comment type="similarity">
    <text evidence="5">Belongs to the zinc-containing alcohol dehydrogenase family.</text>
</comment>
<keyword evidence="4 6" id="KW-0560">Oxidoreductase</keyword>
<keyword evidence="7" id="KW-1185">Reference proteome</keyword>
<dbReference type="InterPro" id="IPR013154">
    <property type="entry name" value="ADH-like_N"/>
</dbReference>
<dbReference type="SUPFAM" id="SSF50129">
    <property type="entry name" value="GroES-like"/>
    <property type="match status" value="1"/>
</dbReference>
<dbReference type="GO" id="GO:0008270">
    <property type="term" value="F:zinc ion binding"/>
    <property type="evidence" value="ECO:0007669"/>
    <property type="project" value="InterPro"/>
</dbReference>
<dbReference type="EC" id="1.1.1.14" evidence="6"/>
<dbReference type="PROSITE" id="PS00059">
    <property type="entry name" value="ADH_ZINC"/>
    <property type="match status" value="1"/>
</dbReference>
<dbReference type="KEGG" id="ahg:AHOG_13650"/>
<evidence type="ECO:0000256" key="4">
    <source>
        <dbReference type="ARBA" id="ARBA00023002"/>
    </source>
</evidence>
<dbReference type="InterPro" id="IPR011032">
    <property type="entry name" value="GroES-like_sf"/>
</dbReference>
<dbReference type="InterPro" id="IPR013149">
    <property type="entry name" value="ADH-like_C"/>
</dbReference>
<organism evidence="6 7">
    <name type="scientific">Actinoalloteichus hoggarensis</name>
    <dbReference type="NCBI Taxonomy" id="1470176"/>
    <lineage>
        <taxon>Bacteria</taxon>
        <taxon>Bacillati</taxon>
        <taxon>Actinomycetota</taxon>
        <taxon>Actinomycetes</taxon>
        <taxon>Pseudonocardiales</taxon>
        <taxon>Pseudonocardiaceae</taxon>
        <taxon>Actinoalloteichus</taxon>
    </lineage>
</organism>
<dbReference type="OrthoDB" id="3987021at2"/>
<dbReference type="PANTHER" id="PTHR43401">
    <property type="entry name" value="L-THREONINE 3-DEHYDROGENASE"/>
    <property type="match status" value="1"/>
</dbReference>
<dbReference type="EMBL" id="CP022521">
    <property type="protein sequence ID" value="ASO20373.1"/>
    <property type="molecule type" value="Genomic_DNA"/>
</dbReference>
<sequence>MTARSTSAPYRHAVVTAPGALEIRTSTSPPEPAPDGVVVAVTYCGVCATDTHAFTSGGLIPPAVFGHEWAGTVTAVGDDVTGLAVGDRVVAGVGPACGRCAQCRAGHTANCDTVFAEANGVTPDAPPHGGFATDLAVNARRVVPVLGGISEEQAALVEPTAVTFHAVKRARQPFGALVVVQGAGPIGLLTAQHARHAGAGVVLVVEPSPGRRATAQALGFTEVYEPGEEFVSRLREITDGLGADVVYECSGVAGLLQSSAELVRRGGMLALLGYPMTSSEVSYGDWQSRELTVLGSLAYHHEDFLGAMRSIASGAVRTEELHTGTVGLDDLSRLLTELDSGQSRHAKVLVDPRR</sequence>
<dbReference type="Gene3D" id="3.90.180.10">
    <property type="entry name" value="Medium-chain alcohol dehydrogenases, catalytic domain"/>
    <property type="match status" value="1"/>
</dbReference>
<dbReference type="AlphaFoldDB" id="A0A221W3W7"/>
<dbReference type="SMART" id="SM00829">
    <property type="entry name" value="PKS_ER"/>
    <property type="match status" value="1"/>
</dbReference>
<name>A0A221W3W7_9PSEU</name>
<evidence type="ECO:0000256" key="2">
    <source>
        <dbReference type="ARBA" id="ARBA00022723"/>
    </source>
</evidence>
<dbReference type="InterPro" id="IPR050129">
    <property type="entry name" value="Zn_alcohol_dh"/>
</dbReference>
<dbReference type="InterPro" id="IPR002328">
    <property type="entry name" value="ADH_Zn_CS"/>
</dbReference>
<dbReference type="Proteomes" id="UP000204221">
    <property type="component" value="Chromosome"/>
</dbReference>
<dbReference type="InterPro" id="IPR036291">
    <property type="entry name" value="NAD(P)-bd_dom_sf"/>
</dbReference>
<dbReference type="Pfam" id="PF08240">
    <property type="entry name" value="ADH_N"/>
    <property type="match status" value="1"/>
</dbReference>
<evidence type="ECO:0000256" key="1">
    <source>
        <dbReference type="ARBA" id="ARBA00001947"/>
    </source>
</evidence>
<keyword evidence="3 5" id="KW-0862">Zinc</keyword>
<proteinExistence type="inferred from homology"/>
<dbReference type="InterPro" id="IPR020843">
    <property type="entry name" value="ER"/>
</dbReference>
<gene>
    <name evidence="6" type="primary">gutB</name>
    <name evidence="6" type="ORF">AHOG_13650</name>
</gene>
<keyword evidence="2 5" id="KW-0479">Metal-binding</keyword>
<protein>
    <submittedName>
        <fullName evidence="6">Sorbitol dehydrogenase</fullName>
        <ecNumber evidence="6">1.1.1.14</ecNumber>
    </submittedName>
</protein>
<dbReference type="SUPFAM" id="SSF51735">
    <property type="entry name" value="NAD(P)-binding Rossmann-fold domains"/>
    <property type="match status" value="1"/>
</dbReference>
<reference evidence="6 7" key="1">
    <citation type="submission" date="2017-07" db="EMBL/GenBank/DDBJ databases">
        <title>Complete genome sequence of Actinoalloteichus hoggarensis DSM 45943, type strain of Actinoalloteichus hoggarensis.</title>
        <authorList>
            <person name="Ruckert C."/>
            <person name="Nouioui I."/>
            <person name="Willmese J."/>
            <person name="van Wezel G."/>
            <person name="Klenk H.-P."/>
            <person name="Kalinowski J."/>
            <person name="Zotchev S.B."/>
        </authorList>
    </citation>
    <scope>NUCLEOTIDE SEQUENCE [LARGE SCALE GENOMIC DNA]</scope>
    <source>
        <strain evidence="6 7">DSM 45943</strain>
    </source>
</reference>
<dbReference type="Pfam" id="PF00107">
    <property type="entry name" value="ADH_zinc_N"/>
    <property type="match status" value="1"/>
</dbReference>
<accession>A0A221W3W7</accession>
<evidence type="ECO:0000256" key="3">
    <source>
        <dbReference type="ARBA" id="ARBA00022833"/>
    </source>
</evidence>
<evidence type="ECO:0000313" key="6">
    <source>
        <dbReference type="EMBL" id="ASO20373.1"/>
    </source>
</evidence>
<comment type="cofactor">
    <cofactor evidence="1 5">
        <name>Zn(2+)</name>
        <dbReference type="ChEBI" id="CHEBI:29105"/>
    </cofactor>
</comment>
<evidence type="ECO:0000256" key="5">
    <source>
        <dbReference type="RuleBase" id="RU361277"/>
    </source>
</evidence>
<evidence type="ECO:0000313" key="7">
    <source>
        <dbReference type="Proteomes" id="UP000204221"/>
    </source>
</evidence>